<evidence type="ECO:0000256" key="1">
    <source>
        <dbReference type="ARBA" id="ARBA00023125"/>
    </source>
</evidence>
<dbReference type="CDD" id="cd00093">
    <property type="entry name" value="HTH_XRE"/>
    <property type="match status" value="1"/>
</dbReference>
<evidence type="ECO:0000313" key="4">
    <source>
        <dbReference type="Proteomes" id="UP001304671"/>
    </source>
</evidence>
<dbReference type="SUPFAM" id="SSF47413">
    <property type="entry name" value="lambda repressor-like DNA-binding domains"/>
    <property type="match status" value="1"/>
</dbReference>
<organism evidence="3 4">
    <name type="scientific">Arcicella aquatica</name>
    <dbReference type="NCBI Taxonomy" id="217141"/>
    <lineage>
        <taxon>Bacteria</taxon>
        <taxon>Pseudomonadati</taxon>
        <taxon>Bacteroidota</taxon>
        <taxon>Cytophagia</taxon>
        <taxon>Cytophagales</taxon>
        <taxon>Flectobacillaceae</taxon>
        <taxon>Arcicella</taxon>
    </lineage>
</organism>
<dbReference type="RefSeq" id="WP_323246036.1">
    <property type="nucleotide sequence ID" value="NZ_JAYFUL010000001.1"/>
</dbReference>
<dbReference type="InterPro" id="IPR001387">
    <property type="entry name" value="Cro/C1-type_HTH"/>
</dbReference>
<proteinExistence type="predicted"/>
<dbReference type="SMART" id="SM00530">
    <property type="entry name" value="HTH_XRE"/>
    <property type="match status" value="1"/>
</dbReference>
<dbReference type="PROSITE" id="PS50943">
    <property type="entry name" value="HTH_CROC1"/>
    <property type="match status" value="1"/>
</dbReference>
<evidence type="ECO:0000259" key="2">
    <source>
        <dbReference type="PROSITE" id="PS50943"/>
    </source>
</evidence>
<dbReference type="InterPro" id="IPR010982">
    <property type="entry name" value="Lambda_DNA-bd_dom_sf"/>
</dbReference>
<dbReference type="EMBL" id="JAYFUL010000001">
    <property type="protein sequence ID" value="MEA5256215.1"/>
    <property type="molecule type" value="Genomic_DNA"/>
</dbReference>
<comment type="caution">
    <text evidence="3">The sequence shown here is derived from an EMBL/GenBank/DDBJ whole genome shotgun (WGS) entry which is preliminary data.</text>
</comment>
<dbReference type="Proteomes" id="UP001304671">
    <property type="component" value="Unassembled WGS sequence"/>
</dbReference>
<dbReference type="PANTHER" id="PTHR46558">
    <property type="entry name" value="TRACRIPTIONAL REGULATORY PROTEIN-RELATED-RELATED"/>
    <property type="match status" value="1"/>
</dbReference>
<name>A0ABU5QGN6_9BACT</name>
<evidence type="ECO:0000313" key="3">
    <source>
        <dbReference type="EMBL" id="MEA5256215.1"/>
    </source>
</evidence>
<feature type="domain" description="HTH cro/C1-type" evidence="2">
    <location>
        <begin position="7"/>
        <end position="61"/>
    </location>
</feature>
<dbReference type="PANTHER" id="PTHR46558:SF11">
    <property type="entry name" value="HTH-TYPE TRANSCRIPTIONAL REGULATOR XRE"/>
    <property type="match status" value="1"/>
</dbReference>
<gene>
    <name evidence="3" type="ORF">VB264_00360</name>
</gene>
<keyword evidence="4" id="KW-1185">Reference proteome</keyword>
<accession>A0ABU5QGN6</accession>
<keyword evidence="1" id="KW-0238">DNA-binding</keyword>
<reference evidence="3 4" key="1">
    <citation type="submission" date="2023-12" db="EMBL/GenBank/DDBJ databases">
        <title>Novel species of the genus Arcicella isolated from rivers.</title>
        <authorList>
            <person name="Lu H."/>
        </authorList>
    </citation>
    <scope>NUCLEOTIDE SEQUENCE [LARGE SCALE GENOMIC DNA]</scope>
    <source>
        <strain evidence="3 4">LMG 21963</strain>
    </source>
</reference>
<protein>
    <submittedName>
        <fullName evidence="3">Helix-turn-helix transcriptional regulator</fullName>
    </submittedName>
</protein>
<sequence>MKLTSKLIKHRKIQKMSQQEVAFFLGIAQSTYHNWETGTNVPNLKYIPLISKFFNIPIHELFEE</sequence>
<dbReference type="Gene3D" id="1.10.260.40">
    <property type="entry name" value="lambda repressor-like DNA-binding domains"/>
    <property type="match status" value="1"/>
</dbReference>
<dbReference type="Pfam" id="PF01381">
    <property type="entry name" value="HTH_3"/>
    <property type="match status" value="1"/>
</dbReference>